<feature type="region of interest" description="Disordered" evidence="1">
    <location>
        <begin position="158"/>
        <end position="201"/>
    </location>
</feature>
<feature type="compositionally biased region" description="Polar residues" evidence="1">
    <location>
        <begin position="180"/>
        <end position="192"/>
    </location>
</feature>
<evidence type="ECO:0000313" key="3">
    <source>
        <dbReference type="Proteomes" id="UP001327560"/>
    </source>
</evidence>
<organism evidence="2 3">
    <name type="scientific">Canna indica</name>
    <name type="common">Indian-shot</name>
    <dbReference type="NCBI Taxonomy" id="4628"/>
    <lineage>
        <taxon>Eukaryota</taxon>
        <taxon>Viridiplantae</taxon>
        <taxon>Streptophyta</taxon>
        <taxon>Embryophyta</taxon>
        <taxon>Tracheophyta</taxon>
        <taxon>Spermatophyta</taxon>
        <taxon>Magnoliopsida</taxon>
        <taxon>Liliopsida</taxon>
        <taxon>Zingiberales</taxon>
        <taxon>Cannaceae</taxon>
        <taxon>Canna</taxon>
    </lineage>
</organism>
<evidence type="ECO:0000256" key="1">
    <source>
        <dbReference type="SAM" id="MobiDB-lite"/>
    </source>
</evidence>
<sequence>MSRKRKTESTRLDEVDKTLYSTFCSAANSLSQLYTQAMNQQKISFQAGERHGMEKLYQWIRRKHEEGSRLSVAEIIAHIQNEMDYAGDDAHLVAPRSPFQHQHQNQSMHAMNSGMQPPSGFLGQPTIGLATRSGHFSNALSSPERRSLQPFQFAQGGGFYANSSLPAGQTGSRNHDPSQNRDTNSASLNDSLMDSPPRESY</sequence>
<reference evidence="2 3" key="1">
    <citation type="submission" date="2023-10" db="EMBL/GenBank/DDBJ databases">
        <title>Chromosome-scale genome assembly provides insights into flower coloration mechanisms of Canna indica.</title>
        <authorList>
            <person name="Li C."/>
        </authorList>
    </citation>
    <scope>NUCLEOTIDE SEQUENCE [LARGE SCALE GENOMIC DNA]</scope>
    <source>
        <tissue evidence="2">Flower</tissue>
    </source>
</reference>
<evidence type="ECO:0008006" key="4">
    <source>
        <dbReference type="Google" id="ProtNLM"/>
    </source>
</evidence>
<gene>
    <name evidence="2" type="ORF">Cni_G11702</name>
</gene>
<dbReference type="PANTHER" id="PTHR33675:SF1">
    <property type="entry name" value="HOLOCARBOXYLASE SYNTHETASE"/>
    <property type="match status" value="1"/>
</dbReference>
<feature type="region of interest" description="Disordered" evidence="1">
    <location>
        <begin position="109"/>
        <end position="128"/>
    </location>
</feature>
<evidence type="ECO:0000313" key="2">
    <source>
        <dbReference type="EMBL" id="WOL02982.1"/>
    </source>
</evidence>
<keyword evidence="3" id="KW-1185">Reference proteome</keyword>
<accession>A0AAQ3K6T2</accession>
<protein>
    <recommendedName>
        <fullName evidence="4">Holocarboxylase synthetase</fullName>
    </recommendedName>
</protein>
<proteinExistence type="predicted"/>
<dbReference type="AlphaFoldDB" id="A0AAQ3K6T2"/>
<dbReference type="PIRSF" id="PIRSF009193">
    <property type="entry name" value="UCP009193"/>
    <property type="match status" value="1"/>
</dbReference>
<feature type="compositionally biased region" description="Polar residues" evidence="1">
    <location>
        <begin position="161"/>
        <end position="172"/>
    </location>
</feature>
<dbReference type="InterPro" id="IPR016549">
    <property type="entry name" value="UCP009193"/>
</dbReference>
<dbReference type="Proteomes" id="UP001327560">
    <property type="component" value="Chromosome 4"/>
</dbReference>
<dbReference type="EMBL" id="CP136893">
    <property type="protein sequence ID" value="WOL02982.1"/>
    <property type="molecule type" value="Genomic_DNA"/>
</dbReference>
<name>A0AAQ3K6T2_9LILI</name>
<dbReference type="PANTHER" id="PTHR33675">
    <property type="entry name" value="NUCLEAR RECEPTOR FAMILY 2 GROUP C PROTEIN"/>
    <property type="match status" value="1"/>
</dbReference>